<name>A0ABM0Y132_CAMSA</name>
<gene>
    <name evidence="2" type="primary">LOC104771089</name>
</gene>
<sequence length="164" mass="19465">MTIMNPKTLVMNLLLLLLLQISYFSTIVLSLRAYHKKYKEEYTVRPNTVTHVVISNELYDLKKGNAGFVCSHGPKIWRQSKPGERYAMIRFKNDGKQRYMVTNCHVRSNRGFVNFHIFLQPDYSANCYPSYICKYTIRKDGVHYKPTNKLYRWSQFPRRRISKA</sequence>
<accession>A0ABM0Y132</accession>
<protein>
    <submittedName>
        <fullName evidence="2">Uncharacterized protein LOC104771089</fullName>
    </submittedName>
</protein>
<proteinExistence type="predicted"/>
<organism evidence="1 2">
    <name type="scientific">Camelina sativa</name>
    <name type="common">False flax</name>
    <name type="synonym">Myagrum sativum</name>
    <dbReference type="NCBI Taxonomy" id="90675"/>
    <lineage>
        <taxon>Eukaryota</taxon>
        <taxon>Viridiplantae</taxon>
        <taxon>Streptophyta</taxon>
        <taxon>Embryophyta</taxon>
        <taxon>Tracheophyta</taxon>
        <taxon>Spermatophyta</taxon>
        <taxon>Magnoliopsida</taxon>
        <taxon>eudicotyledons</taxon>
        <taxon>Gunneridae</taxon>
        <taxon>Pentapetalae</taxon>
        <taxon>rosids</taxon>
        <taxon>malvids</taxon>
        <taxon>Brassicales</taxon>
        <taxon>Brassicaceae</taxon>
        <taxon>Camelineae</taxon>
        <taxon>Camelina</taxon>
    </lineage>
</organism>
<dbReference type="RefSeq" id="XP_010493865.1">
    <property type="nucleotide sequence ID" value="XM_010495563.1"/>
</dbReference>
<dbReference type="Proteomes" id="UP000694864">
    <property type="component" value="Chromosome 20"/>
</dbReference>
<reference evidence="2" key="2">
    <citation type="submission" date="2025-08" db="UniProtKB">
        <authorList>
            <consortium name="RefSeq"/>
        </authorList>
    </citation>
    <scope>IDENTIFICATION</scope>
    <source>
        <tissue evidence="2">Leaf</tissue>
    </source>
</reference>
<reference evidence="1" key="1">
    <citation type="journal article" date="2014" name="Nat. Commun.">
        <title>The emerging biofuel crop Camelina sativa retains a highly undifferentiated hexaploid genome structure.</title>
        <authorList>
            <person name="Kagale S."/>
            <person name="Koh C."/>
            <person name="Nixon J."/>
            <person name="Bollina V."/>
            <person name="Clarke W.E."/>
            <person name="Tuteja R."/>
            <person name="Spillane C."/>
            <person name="Robinson S.J."/>
            <person name="Links M.G."/>
            <person name="Clarke C."/>
            <person name="Higgins E.E."/>
            <person name="Huebert T."/>
            <person name="Sharpe A.G."/>
            <person name="Parkin I.A."/>
        </authorList>
    </citation>
    <scope>NUCLEOTIDE SEQUENCE [LARGE SCALE GENOMIC DNA]</scope>
    <source>
        <strain evidence="1">cv. DH55</strain>
    </source>
</reference>
<keyword evidence="1" id="KW-1185">Reference proteome</keyword>
<evidence type="ECO:0000313" key="1">
    <source>
        <dbReference type="Proteomes" id="UP000694864"/>
    </source>
</evidence>
<evidence type="ECO:0000313" key="2">
    <source>
        <dbReference type="RefSeq" id="XP_010493865.1"/>
    </source>
</evidence>
<dbReference type="GeneID" id="104771089"/>